<accession>D6PD97</accession>
<protein>
    <submittedName>
        <fullName evidence="5">DeoR family transcriptional regulator</fullName>
    </submittedName>
</protein>
<dbReference type="AlphaFoldDB" id="D6PD97"/>
<dbReference type="Gene3D" id="3.40.50.1360">
    <property type="match status" value="1"/>
</dbReference>
<name>D6PD97_9BACT</name>
<dbReference type="EMBL" id="GU942993">
    <property type="protein sequence ID" value="ADD93698.1"/>
    <property type="molecule type" value="Genomic_DNA"/>
</dbReference>
<evidence type="ECO:0000256" key="3">
    <source>
        <dbReference type="ARBA" id="ARBA00023163"/>
    </source>
</evidence>
<dbReference type="SMART" id="SM00420">
    <property type="entry name" value="HTH_DEOR"/>
    <property type="match status" value="1"/>
</dbReference>
<evidence type="ECO:0000259" key="4">
    <source>
        <dbReference type="PROSITE" id="PS51000"/>
    </source>
</evidence>
<dbReference type="InterPro" id="IPR036388">
    <property type="entry name" value="WH-like_DNA-bd_sf"/>
</dbReference>
<dbReference type="InterPro" id="IPR036390">
    <property type="entry name" value="WH_DNA-bd_sf"/>
</dbReference>
<dbReference type="InterPro" id="IPR037171">
    <property type="entry name" value="NagB/RpiA_transferase-like"/>
</dbReference>
<evidence type="ECO:0000313" key="5">
    <source>
        <dbReference type="EMBL" id="ADD93698.1"/>
    </source>
</evidence>
<dbReference type="PANTHER" id="PTHR30363">
    <property type="entry name" value="HTH-TYPE TRANSCRIPTIONAL REGULATOR SRLR-RELATED"/>
    <property type="match status" value="1"/>
</dbReference>
<dbReference type="SUPFAM" id="SSF46785">
    <property type="entry name" value="Winged helix' DNA-binding domain"/>
    <property type="match status" value="1"/>
</dbReference>
<dbReference type="GO" id="GO:0003700">
    <property type="term" value="F:DNA-binding transcription factor activity"/>
    <property type="evidence" value="ECO:0007669"/>
    <property type="project" value="InterPro"/>
</dbReference>
<dbReference type="Gene3D" id="1.10.10.10">
    <property type="entry name" value="Winged helix-like DNA-binding domain superfamily/Winged helix DNA-binding domain"/>
    <property type="match status" value="1"/>
</dbReference>
<organism evidence="5">
    <name type="scientific">uncultured marine bacterium MedDCM-OCT-S04-C749</name>
    <dbReference type="NCBI Taxonomy" id="743061"/>
    <lineage>
        <taxon>Bacteria</taxon>
        <taxon>environmental samples</taxon>
    </lineage>
</organism>
<dbReference type="PROSITE" id="PS51000">
    <property type="entry name" value="HTH_DEOR_2"/>
    <property type="match status" value="1"/>
</dbReference>
<dbReference type="PANTHER" id="PTHR30363:SF4">
    <property type="entry name" value="GLYCEROL-3-PHOSPHATE REGULON REPRESSOR"/>
    <property type="match status" value="1"/>
</dbReference>
<proteinExistence type="predicted"/>
<reference evidence="5" key="1">
    <citation type="journal article" date="2010" name="ISME J.">
        <title>Metagenome of the Mediterranean deep chlorophyll maximum studied by direct and fosmid library 454 pyrosequencing.</title>
        <authorList>
            <person name="Ghai R."/>
            <person name="Martin-Cuadrado A.B."/>
            <person name="Molto A.G."/>
            <person name="Heredia I.G."/>
            <person name="Cabrera R."/>
            <person name="Martin J."/>
            <person name="Verdu M."/>
            <person name="Deschamps P."/>
            <person name="Moreira D."/>
            <person name="Lopez-Garcia P."/>
            <person name="Mira A."/>
            <person name="Rodriguez-Valera F."/>
        </authorList>
    </citation>
    <scope>NUCLEOTIDE SEQUENCE</scope>
</reference>
<keyword evidence="1" id="KW-0678">Repressor</keyword>
<evidence type="ECO:0000256" key="1">
    <source>
        <dbReference type="ARBA" id="ARBA00022491"/>
    </source>
</evidence>
<keyword evidence="3" id="KW-0804">Transcription</keyword>
<dbReference type="Pfam" id="PF08220">
    <property type="entry name" value="HTH_DeoR"/>
    <property type="match status" value="1"/>
</dbReference>
<dbReference type="InterPro" id="IPR014036">
    <property type="entry name" value="DeoR-like_C"/>
</dbReference>
<evidence type="ECO:0000256" key="2">
    <source>
        <dbReference type="ARBA" id="ARBA00023015"/>
    </source>
</evidence>
<dbReference type="PRINTS" id="PR00037">
    <property type="entry name" value="HTHLACR"/>
</dbReference>
<dbReference type="Pfam" id="PF00455">
    <property type="entry name" value="DeoRC"/>
    <property type="match status" value="1"/>
</dbReference>
<dbReference type="SMART" id="SM01134">
    <property type="entry name" value="DeoRC"/>
    <property type="match status" value="1"/>
</dbReference>
<sequence length="253" mass="28208">MVNNLRSPKIIKLATQRGIVRVEELAEFFSVSLQTIRKDLNKLCSDGQLERVHGGAIIPSHIENIKYEQRKSINLLGKQSIGQECAKEIPNDICLFMGIGTSTETAAKLLLAHKNLLIVTNNLNIANILKKNIQSKVVVTGGNLRKSDGALIGQPALETIQNFKFDLAIIGCSALDTQGNMLDFDTQEILVNQSIISQAEKTYLVADHTKFLRKAPIKIASLAKVDCFFTDNKLERRLVEKCKLWSTEVRYSK</sequence>
<dbReference type="InterPro" id="IPR050313">
    <property type="entry name" value="Carb_Metab_HTH_regulators"/>
</dbReference>
<dbReference type="SUPFAM" id="SSF100950">
    <property type="entry name" value="NagB/RpiA/CoA transferase-like"/>
    <property type="match status" value="1"/>
</dbReference>
<dbReference type="InterPro" id="IPR001034">
    <property type="entry name" value="DeoR_HTH"/>
</dbReference>
<keyword evidence="2" id="KW-0805">Transcription regulation</keyword>
<feature type="domain" description="HTH deoR-type" evidence="4">
    <location>
        <begin position="3"/>
        <end position="58"/>
    </location>
</feature>